<keyword evidence="4" id="KW-0808">Transferase</keyword>
<name>A0A842HGF2_9BACT</name>
<evidence type="ECO:0000256" key="2">
    <source>
        <dbReference type="ARBA" id="ARBA00022898"/>
    </source>
</evidence>
<gene>
    <name evidence="4" type="ORF">H5P28_08655</name>
</gene>
<dbReference type="PANTHER" id="PTHR42699:SF1">
    <property type="entry name" value="CYSTATHIONINE GAMMA-SYNTHASE-RELATED"/>
    <property type="match status" value="1"/>
</dbReference>
<dbReference type="GO" id="GO:0003962">
    <property type="term" value="F:cystathionine gamma-synthase activity"/>
    <property type="evidence" value="ECO:0007669"/>
    <property type="project" value="TreeGrafter"/>
</dbReference>
<protein>
    <submittedName>
        <fullName evidence="4">PLP-dependent transferase</fullName>
    </submittedName>
</protein>
<reference evidence="4 5" key="1">
    <citation type="submission" date="2020-07" db="EMBL/GenBank/DDBJ databases">
        <authorList>
            <person name="Feng X."/>
        </authorList>
    </citation>
    <scope>NUCLEOTIDE SEQUENCE [LARGE SCALE GENOMIC DNA]</scope>
    <source>
        <strain evidence="4 5">JCM31066</strain>
    </source>
</reference>
<evidence type="ECO:0000313" key="5">
    <source>
        <dbReference type="Proteomes" id="UP000546464"/>
    </source>
</evidence>
<evidence type="ECO:0000313" key="4">
    <source>
        <dbReference type="EMBL" id="MBC2594331.1"/>
    </source>
</evidence>
<dbReference type="InterPro" id="IPR015424">
    <property type="entry name" value="PyrdxlP-dep_Trfase"/>
</dbReference>
<dbReference type="Pfam" id="PF01053">
    <property type="entry name" value="Cys_Met_Meta_PP"/>
    <property type="match status" value="1"/>
</dbReference>
<sequence>MSNLRHHPLGQPVPDSVHAVCVSLPTMRDVMGYEEKWPETLAAVKFAYPRFVFHDYVLQAAEQGARRHGLAGRAVYAVASEQAAREMAQWMKLLDYAIVPEGDFVLMHFADTPEARTGAKAFLQHTGTSISSRQAEAYLLAEGLLDKGQPEQRTETGAEEKVLSVLRDYVATPDLHLCSSGMNAFYAALKATRRLQAPRGRRIYVQLGWLYLDTMKILENFLGPDEEVIVQTDVFDWEAIEKIFSQYGDRLAGVVTELPTNPLVHTLDIGRLSGLCLRHRVVRIFDPSLAGVVNVDVLPGTDLLITSLTKYAAHAGDVMSGAVAVNPASPFYAKLRELLPREVQAPHGSDVARLAAQIGDMPAVASAVNANALALADHLSRSAKVARLFAPLETRSAANYRLIARSDDAVGAILTFDLAGDLAEFYDRARVVKGPSFGTGYTMMCPFLYLAHYDLVSTPEGRAHLRARGLNPELIRLSVGAEPVEEIIDALGL</sequence>
<comment type="caution">
    <text evidence="4">The sequence shown here is derived from an EMBL/GenBank/DDBJ whole genome shotgun (WGS) entry which is preliminary data.</text>
</comment>
<keyword evidence="5" id="KW-1185">Reference proteome</keyword>
<dbReference type="InterPro" id="IPR015421">
    <property type="entry name" value="PyrdxlP-dep_Trfase_major"/>
</dbReference>
<organism evidence="4 5">
    <name type="scientific">Ruficoccus amylovorans</name>
    <dbReference type="NCBI Taxonomy" id="1804625"/>
    <lineage>
        <taxon>Bacteria</taxon>
        <taxon>Pseudomonadati</taxon>
        <taxon>Verrucomicrobiota</taxon>
        <taxon>Opitutia</taxon>
        <taxon>Puniceicoccales</taxon>
        <taxon>Cerasicoccaceae</taxon>
        <taxon>Ruficoccus</taxon>
    </lineage>
</organism>
<proteinExistence type="inferred from homology"/>
<dbReference type="PANTHER" id="PTHR42699">
    <property type="match status" value="1"/>
</dbReference>
<dbReference type="Proteomes" id="UP000546464">
    <property type="component" value="Unassembled WGS sequence"/>
</dbReference>
<dbReference type="RefSeq" id="WP_185675317.1">
    <property type="nucleotide sequence ID" value="NZ_JACHVB010000021.1"/>
</dbReference>
<accession>A0A842HGF2</accession>
<dbReference type="InterPro" id="IPR000277">
    <property type="entry name" value="Cys/Met-Metab_PyrdxlP-dep_enz"/>
</dbReference>
<evidence type="ECO:0000256" key="1">
    <source>
        <dbReference type="ARBA" id="ARBA00001933"/>
    </source>
</evidence>
<dbReference type="SUPFAM" id="SSF53383">
    <property type="entry name" value="PLP-dependent transferases"/>
    <property type="match status" value="1"/>
</dbReference>
<dbReference type="Gene3D" id="3.90.1150.10">
    <property type="entry name" value="Aspartate Aminotransferase, domain 1"/>
    <property type="match status" value="1"/>
</dbReference>
<dbReference type="InterPro" id="IPR015422">
    <property type="entry name" value="PyrdxlP-dep_Trfase_small"/>
</dbReference>
<dbReference type="EMBL" id="JACHVB010000021">
    <property type="protein sequence ID" value="MBC2594331.1"/>
    <property type="molecule type" value="Genomic_DNA"/>
</dbReference>
<comment type="similarity">
    <text evidence="3">Belongs to the trans-sulfuration enzymes family.</text>
</comment>
<comment type="cofactor">
    <cofactor evidence="1 3">
        <name>pyridoxal 5'-phosphate</name>
        <dbReference type="ChEBI" id="CHEBI:597326"/>
    </cofactor>
</comment>
<dbReference type="Gene3D" id="3.40.640.10">
    <property type="entry name" value="Type I PLP-dependent aspartate aminotransferase-like (Major domain)"/>
    <property type="match status" value="1"/>
</dbReference>
<dbReference type="AlphaFoldDB" id="A0A842HGF2"/>
<evidence type="ECO:0000256" key="3">
    <source>
        <dbReference type="RuleBase" id="RU362118"/>
    </source>
</evidence>
<dbReference type="InterPro" id="IPR051750">
    <property type="entry name" value="Trans-sulfuration_enzymes"/>
</dbReference>
<keyword evidence="2 3" id="KW-0663">Pyridoxal phosphate</keyword>
<dbReference type="GO" id="GO:0019346">
    <property type="term" value="P:transsulfuration"/>
    <property type="evidence" value="ECO:0007669"/>
    <property type="project" value="InterPro"/>
</dbReference>
<dbReference type="GO" id="GO:0030170">
    <property type="term" value="F:pyridoxal phosphate binding"/>
    <property type="evidence" value="ECO:0007669"/>
    <property type="project" value="InterPro"/>
</dbReference>